<gene>
    <name evidence="3" type="ORF">TIFTF001_049942</name>
    <name evidence="4" type="ORF">TIFTF001_049945</name>
</gene>
<proteinExistence type="predicted"/>
<evidence type="ECO:0000313" key="4">
    <source>
        <dbReference type="EMBL" id="GMN19727.1"/>
    </source>
</evidence>
<dbReference type="EMBL" id="BTGU01007609">
    <property type="protein sequence ID" value="GMN19727.1"/>
    <property type="molecule type" value="Genomic_DNA"/>
</dbReference>
<organism evidence="4 5">
    <name type="scientific">Ficus carica</name>
    <name type="common">Common fig</name>
    <dbReference type="NCBI Taxonomy" id="3494"/>
    <lineage>
        <taxon>Eukaryota</taxon>
        <taxon>Viridiplantae</taxon>
        <taxon>Streptophyta</taxon>
        <taxon>Embryophyta</taxon>
        <taxon>Tracheophyta</taxon>
        <taxon>Spermatophyta</taxon>
        <taxon>Magnoliopsida</taxon>
        <taxon>eudicotyledons</taxon>
        <taxon>Gunneridae</taxon>
        <taxon>Pentapetalae</taxon>
        <taxon>rosids</taxon>
        <taxon>fabids</taxon>
        <taxon>Rosales</taxon>
        <taxon>Moraceae</taxon>
        <taxon>Ficeae</taxon>
        <taxon>Ficus</taxon>
    </lineage>
</organism>
<name>A0AA87YR43_FICCA</name>
<reference evidence="4" key="1">
    <citation type="submission" date="2023-07" db="EMBL/GenBank/DDBJ databases">
        <title>draft genome sequence of fig (Ficus carica).</title>
        <authorList>
            <person name="Takahashi T."/>
            <person name="Nishimura K."/>
        </authorList>
    </citation>
    <scope>NUCLEOTIDE SEQUENCE</scope>
</reference>
<dbReference type="AlphaFoldDB" id="A0AA87YR43"/>
<evidence type="ECO:0000256" key="2">
    <source>
        <dbReference type="SAM" id="MobiDB-lite"/>
    </source>
</evidence>
<evidence type="ECO:0000256" key="1">
    <source>
        <dbReference type="SAM" id="Coils"/>
    </source>
</evidence>
<sequence>MVRPRVRLNQILQKANLARLVADLQRQLLEQQQVINRLREQLANLNQMPHAGGVPPRNNVVPPVVPHTPEGNQGILRNPEVSIEPVALAGMQAVLPMV</sequence>
<evidence type="ECO:0000313" key="5">
    <source>
        <dbReference type="Proteomes" id="UP001187192"/>
    </source>
</evidence>
<comment type="caution">
    <text evidence="4">The sequence shown here is derived from an EMBL/GenBank/DDBJ whole genome shotgun (WGS) entry which is preliminary data.</text>
</comment>
<protein>
    <submittedName>
        <fullName evidence="4">Uncharacterized protein</fullName>
    </submittedName>
</protein>
<dbReference type="Proteomes" id="UP001187192">
    <property type="component" value="Unassembled WGS sequence"/>
</dbReference>
<keyword evidence="5" id="KW-1185">Reference proteome</keyword>
<feature type="coiled-coil region" evidence="1">
    <location>
        <begin position="14"/>
        <end position="48"/>
    </location>
</feature>
<dbReference type="EMBL" id="BTGU01007608">
    <property type="protein sequence ID" value="GMN19714.1"/>
    <property type="molecule type" value="Genomic_DNA"/>
</dbReference>
<evidence type="ECO:0000313" key="3">
    <source>
        <dbReference type="EMBL" id="GMN19714.1"/>
    </source>
</evidence>
<accession>A0AA87YR43</accession>
<keyword evidence="1" id="KW-0175">Coiled coil</keyword>
<feature type="region of interest" description="Disordered" evidence="2">
    <location>
        <begin position="49"/>
        <end position="76"/>
    </location>
</feature>